<reference evidence="1 2" key="1">
    <citation type="journal article" date="2019" name="Nat. Ecol. Evol.">
        <title>Megaphylogeny resolves global patterns of mushroom evolution.</title>
        <authorList>
            <person name="Varga T."/>
            <person name="Krizsan K."/>
            <person name="Foldi C."/>
            <person name="Dima B."/>
            <person name="Sanchez-Garcia M."/>
            <person name="Sanchez-Ramirez S."/>
            <person name="Szollosi G.J."/>
            <person name="Szarkandi J.G."/>
            <person name="Papp V."/>
            <person name="Albert L."/>
            <person name="Andreopoulos W."/>
            <person name="Angelini C."/>
            <person name="Antonin V."/>
            <person name="Barry K.W."/>
            <person name="Bougher N.L."/>
            <person name="Buchanan P."/>
            <person name="Buyck B."/>
            <person name="Bense V."/>
            <person name="Catcheside P."/>
            <person name="Chovatia M."/>
            <person name="Cooper J."/>
            <person name="Damon W."/>
            <person name="Desjardin D."/>
            <person name="Finy P."/>
            <person name="Geml J."/>
            <person name="Haridas S."/>
            <person name="Hughes K."/>
            <person name="Justo A."/>
            <person name="Karasinski D."/>
            <person name="Kautmanova I."/>
            <person name="Kiss B."/>
            <person name="Kocsube S."/>
            <person name="Kotiranta H."/>
            <person name="LaButti K.M."/>
            <person name="Lechner B.E."/>
            <person name="Liimatainen K."/>
            <person name="Lipzen A."/>
            <person name="Lukacs Z."/>
            <person name="Mihaltcheva S."/>
            <person name="Morgado L.N."/>
            <person name="Niskanen T."/>
            <person name="Noordeloos M.E."/>
            <person name="Ohm R.A."/>
            <person name="Ortiz-Santana B."/>
            <person name="Ovrebo C."/>
            <person name="Racz N."/>
            <person name="Riley R."/>
            <person name="Savchenko A."/>
            <person name="Shiryaev A."/>
            <person name="Soop K."/>
            <person name="Spirin V."/>
            <person name="Szebenyi C."/>
            <person name="Tomsovsky M."/>
            <person name="Tulloss R.E."/>
            <person name="Uehling J."/>
            <person name="Grigoriev I.V."/>
            <person name="Vagvolgyi C."/>
            <person name="Papp T."/>
            <person name="Martin F.M."/>
            <person name="Miettinen O."/>
            <person name="Hibbett D.S."/>
            <person name="Nagy L.G."/>
        </authorList>
    </citation>
    <scope>NUCLEOTIDE SEQUENCE [LARGE SCALE GENOMIC DNA]</scope>
    <source>
        <strain evidence="1 2">HHB13444</strain>
    </source>
</reference>
<gene>
    <name evidence="1" type="ORF">K466DRAFT_604085</name>
</gene>
<dbReference type="Proteomes" id="UP000308197">
    <property type="component" value="Unassembled WGS sequence"/>
</dbReference>
<dbReference type="InParanoid" id="A0A5C3NZG7"/>
<organism evidence="1 2">
    <name type="scientific">Polyporus arcularius HHB13444</name>
    <dbReference type="NCBI Taxonomy" id="1314778"/>
    <lineage>
        <taxon>Eukaryota</taxon>
        <taxon>Fungi</taxon>
        <taxon>Dikarya</taxon>
        <taxon>Basidiomycota</taxon>
        <taxon>Agaricomycotina</taxon>
        <taxon>Agaricomycetes</taxon>
        <taxon>Polyporales</taxon>
        <taxon>Polyporaceae</taxon>
        <taxon>Polyporus</taxon>
    </lineage>
</organism>
<protein>
    <submittedName>
        <fullName evidence="1">Uncharacterized protein</fullName>
    </submittedName>
</protein>
<sequence length="102" mass="11638">MPATQTSLSIIWTVLAMPKRKSREYQNIKNLGGSAQKKLRISGTVRGDIHDKENAPLTPQQVIERRARTFASIIQPTWSVRWREKPLGYSQNVTNIVNNMGY</sequence>
<accession>A0A5C3NZG7</accession>
<evidence type="ECO:0000313" key="1">
    <source>
        <dbReference type="EMBL" id="TFK81927.1"/>
    </source>
</evidence>
<keyword evidence="2" id="KW-1185">Reference proteome</keyword>
<name>A0A5C3NZG7_9APHY</name>
<dbReference type="EMBL" id="ML211541">
    <property type="protein sequence ID" value="TFK81927.1"/>
    <property type="molecule type" value="Genomic_DNA"/>
</dbReference>
<evidence type="ECO:0000313" key="2">
    <source>
        <dbReference type="Proteomes" id="UP000308197"/>
    </source>
</evidence>
<proteinExistence type="predicted"/>
<dbReference type="AlphaFoldDB" id="A0A5C3NZG7"/>